<evidence type="ECO:0000256" key="2">
    <source>
        <dbReference type="ARBA" id="ARBA00002451"/>
    </source>
</evidence>
<dbReference type="AlphaFoldDB" id="A0A319CQY6"/>
<evidence type="ECO:0000313" key="19">
    <source>
        <dbReference type="Proteomes" id="UP000247810"/>
    </source>
</evidence>
<evidence type="ECO:0000256" key="10">
    <source>
        <dbReference type="ARBA" id="ARBA00022825"/>
    </source>
</evidence>
<keyword evidence="14" id="KW-0325">Glycoprotein</keyword>
<dbReference type="GO" id="GO:0008240">
    <property type="term" value="F:tripeptidyl-peptidase activity"/>
    <property type="evidence" value="ECO:0007669"/>
    <property type="project" value="UniProtKB-EC"/>
</dbReference>
<evidence type="ECO:0000256" key="3">
    <source>
        <dbReference type="ARBA" id="ARBA00004239"/>
    </source>
</evidence>
<keyword evidence="7 15" id="KW-0479">Metal-binding</keyword>
<dbReference type="GO" id="GO:0004252">
    <property type="term" value="F:serine-type endopeptidase activity"/>
    <property type="evidence" value="ECO:0007669"/>
    <property type="project" value="UniProtKB-UniRule"/>
</dbReference>
<dbReference type="Proteomes" id="UP000247810">
    <property type="component" value="Unassembled WGS sequence"/>
</dbReference>
<dbReference type="VEuPathDB" id="FungiDB:BO71DRAFT_489405"/>
<keyword evidence="11 15" id="KW-0106">Calcium</keyword>
<keyword evidence="8 16" id="KW-0732">Signal</keyword>
<feature type="binding site" evidence="15">
    <location>
        <position position="536"/>
    </location>
    <ligand>
        <name>Ca(2+)</name>
        <dbReference type="ChEBI" id="CHEBI:29108"/>
    </ligand>
</feature>
<feature type="active site" description="Charge relay system" evidence="15">
    <location>
        <position position="276"/>
    </location>
</feature>
<name>A0A319CQY6_9EURO</name>
<dbReference type="GO" id="GO:0005576">
    <property type="term" value="C:extracellular region"/>
    <property type="evidence" value="ECO:0007669"/>
    <property type="project" value="UniProtKB-SubCell"/>
</dbReference>
<organism evidence="18 19">
    <name type="scientific">Aspergillus ellipticus CBS 707.79</name>
    <dbReference type="NCBI Taxonomy" id="1448320"/>
    <lineage>
        <taxon>Eukaryota</taxon>
        <taxon>Fungi</taxon>
        <taxon>Dikarya</taxon>
        <taxon>Ascomycota</taxon>
        <taxon>Pezizomycotina</taxon>
        <taxon>Eurotiomycetes</taxon>
        <taxon>Eurotiomycetidae</taxon>
        <taxon>Eurotiales</taxon>
        <taxon>Aspergillaceae</taxon>
        <taxon>Aspergillus</taxon>
        <taxon>Aspergillus subgen. Circumdati</taxon>
    </lineage>
</organism>
<feature type="chain" id="PRO_5016397904" description="tripeptidyl-peptidase II" evidence="16">
    <location>
        <begin position="21"/>
        <end position="588"/>
    </location>
</feature>
<comment type="catalytic activity">
    <reaction evidence="1">
        <text>Release of an N-terminal tripeptide from a polypeptide.</text>
        <dbReference type="EC" id="3.4.14.10"/>
    </reaction>
</comment>
<sequence length="588" mass="62186">MVAFSKVSAGFLALAAPALGGVVLETIKNVPSDWSLVQQADANSTITLSIALARQNLDQLETKLLAVSTPGKATYGQFLDLDDINEQFPLADDAAVVSWLQQAGVTKIAREGGLLNFATTVETANKLLDTSFGVYKSGATQKVRTTQYSVPSNLTGSIELIAPTVFFGKSNADRSAAIRAAQTVTDSSSSSSSSSSKSDDVCTYITPDCLKSQYNIDYTPKASSGSRVGFGSFLNESALYSDLDLFTQYFGIATQNFTIELINGGIDNQENDPDGEADLDVETIVGISHPLPVTEFITGGSPPFIPDVETPTDENEPYLQYYDYLLSKTNAELPLVISNSYGDDEDTVPYAYANHVCNLIGLMGTRGISILESSGDSGVGAACLSNDGSDKVEFTPTFPGGCPYITAVGGTQDVPEVAWVDSSGGFSNYFAQPAYQSSQVETYLDKYISEATKEYYTSYTNFSGRGFPDVSAFAGSPYFETYIDGELSLVAGTSGASPAFAGVVALLNDARLRAGKSSLGFLNPWLYSSGYKALNDITSGGSVGCEEGEVEGGGVIPWASWNATVGWDPVTGLGTPDFAKLKEAVLAL</sequence>
<evidence type="ECO:0000313" key="18">
    <source>
        <dbReference type="EMBL" id="PYH87644.1"/>
    </source>
</evidence>
<feature type="binding site" evidence="15">
    <location>
        <position position="568"/>
    </location>
    <ligand>
        <name>Ca(2+)</name>
        <dbReference type="ChEBI" id="CHEBI:29108"/>
    </ligand>
</feature>
<evidence type="ECO:0000256" key="14">
    <source>
        <dbReference type="ARBA" id="ARBA00023180"/>
    </source>
</evidence>
<dbReference type="EC" id="3.4.14.10" evidence="4"/>
<dbReference type="PANTHER" id="PTHR14218:SF34">
    <property type="entry name" value="TRIPEPTIDYL-PEPTIDASE SED4"/>
    <property type="match status" value="1"/>
</dbReference>
<dbReference type="Gene3D" id="3.40.50.200">
    <property type="entry name" value="Peptidase S8/S53 domain"/>
    <property type="match status" value="1"/>
</dbReference>
<dbReference type="Pfam" id="PF09286">
    <property type="entry name" value="Pro-kuma_activ"/>
    <property type="match status" value="1"/>
</dbReference>
<dbReference type="Pfam" id="PF00082">
    <property type="entry name" value="Peptidase_S8"/>
    <property type="match status" value="1"/>
</dbReference>
<dbReference type="InterPro" id="IPR015366">
    <property type="entry name" value="S53_propep"/>
</dbReference>
<dbReference type="GO" id="GO:0006508">
    <property type="term" value="P:proteolysis"/>
    <property type="evidence" value="ECO:0007669"/>
    <property type="project" value="UniProtKB-KW"/>
</dbReference>
<dbReference type="STRING" id="1448320.A0A319CQY6"/>
<dbReference type="GO" id="GO:0046872">
    <property type="term" value="F:metal ion binding"/>
    <property type="evidence" value="ECO:0007669"/>
    <property type="project" value="UniProtKB-UniRule"/>
</dbReference>
<feature type="binding site" evidence="15">
    <location>
        <position position="537"/>
    </location>
    <ligand>
        <name>Ca(2+)</name>
        <dbReference type="ChEBI" id="CHEBI:29108"/>
    </ligand>
</feature>
<comment type="subcellular location">
    <subcellularLocation>
        <location evidence="3">Secreted</location>
        <location evidence="3">Extracellular space</location>
    </subcellularLocation>
</comment>
<comment type="cofactor">
    <cofactor evidence="15">
        <name>Ca(2+)</name>
        <dbReference type="ChEBI" id="CHEBI:29108"/>
    </cofactor>
    <text evidence="15">Binds 1 Ca(2+) ion per subunit.</text>
</comment>
<comment type="function">
    <text evidence="2">Secreted tripeptidyl-peptidase which degrades proteins at acidic pHs and is involved in virulence.</text>
</comment>
<dbReference type="PROSITE" id="PS51695">
    <property type="entry name" value="SEDOLISIN"/>
    <property type="match status" value="1"/>
</dbReference>
<evidence type="ECO:0000256" key="12">
    <source>
        <dbReference type="ARBA" id="ARBA00023026"/>
    </source>
</evidence>
<evidence type="ECO:0000256" key="11">
    <source>
        <dbReference type="ARBA" id="ARBA00022837"/>
    </source>
</evidence>
<dbReference type="CDD" id="cd11377">
    <property type="entry name" value="Pro-peptidase_S53"/>
    <property type="match status" value="1"/>
</dbReference>
<keyword evidence="5" id="KW-0964">Secreted</keyword>
<feature type="active site" description="Charge relay system" evidence="15">
    <location>
        <position position="280"/>
    </location>
</feature>
<keyword evidence="19" id="KW-1185">Reference proteome</keyword>
<evidence type="ECO:0000256" key="4">
    <source>
        <dbReference type="ARBA" id="ARBA00012462"/>
    </source>
</evidence>
<evidence type="ECO:0000256" key="15">
    <source>
        <dbReference type="PROSITE-ProRule" id="PRU01032"/>
    </source>
</evidence>
<dbReference type="FunFam" id="3.40.50.200:FF:000015">
    <property type="entry name" value="Tripeptidyl peptidase A"/>
    <property type="match status" value="1"/>
</dbReference>
<feature type="domain" description="Peptidase S53" evidence="17">
    <location>
        <begin position="204"/>
        <end position="588"/>
    </location>
</feature>
<evidence type="ECO:0000256" key="5">
    <source>
        <dbReference type="ARBA" id="ARBA00022525"/>
    </source>
</evidence>
<accession>A0A319CQY6</accession>
<dbReference type="SUPFAM" id="SSF54897">
    <property type="entry name" value="Protease propeptides/inhibitors"/>
    <property type="match status" value="1"/>
</dbReference>
<dbReference type="PANTHER" id="PTHR14218">
    <property type="entry name" value="PROTEASE S8 TRIPEPTIDYL PEPTIDASE I CLN2"/>
    <property type="match status" value="1"/>
</dbReference>
<reference evidence="18 19" key="1">
    <citation type="submission" date="2018-02" db="EMBL/GenBank/DDBJ databases">
        <title>The genomes of Aspergillus section Nigri reveals drivers in fungal speciation.</title>
        <authorList>
            <consortium name="DOE Joint Genome Institute"/>
            <person name="Vesth T.C."/>
            <person name="Nybo J."/>
            <person name="Theobald S."/>
            <person name="Brandl J."/>
            <person name="Frisvad J.C."/>
            <person name="Nielsen K.F."/>
            <person name="Lyhne E.K."/>
            <person name="Kogle M.E."/>
            <person name="Kuo A."/>
            <person name="Riley R."/>
            <person name="Clum A."/>
            <person name="Nolan M."/>
            <person name="Lipzen A."/>
            <person name="Salamov A."/>
            <person name="Henrissat B."/>
            <person name="Wiebenga A."/>
            <person name="De vries R.P."/>
            <person name="Grigoriev I.V."/>
            <person name="Mortensen U.H."/>
            <person name="Andersen M.R."/>
            <person name="Baker S.E."/>
        </authorList>
    </citation>
    <scope>NUCLEOTIDE SEQUENCE [LARGE SCALE GENOMIC DNA]</scope>
    <source>
        <strain evidence="18 19">CBS 707.79</strain>
    </source>
</reference>
<dbReference type="OrthoDB" id="409122at2759"/>
<feature type="binding site" evidence="15">
    <location>
        <position position="566"/>
    </location>
    <ligand>
        <name>Ca(2+)</name>
        <dbReference type="ChEBI" id="CHEBI:29108"/>
    </ligand>
</feature>
<keyword evidence="10 15" id="KW-0720">Serine protease</keyword>
<feature type="active site" description="Charge relay system" evidence="15">
    <location>
        <position position="494"/>
    </location>
</feature>
<evidence type="ECO:0000256" key="9">
    <source>
        <dbReference type="ARBA" id="ARBA00022801"/>
    </source>
</evidence>
<dbReference type="InterPro" id="IPR030400">
    <property type="entry name" value="Sedolisin_dom"/>
</dbReference>
<dbReference type="InterPro" id="IPR036852">
    <property type="entry name" value="Peptidase_S8/S53_dom_sf"/>
</dbReference>
<keyword evidence="12" id="KW-0843">Virulence</keyword>
<evidence type="ECO:0000256" key="13">
    <source>
        <dbReference type="ARBA" id="ARBA00023145"/>
    </source>
</evidence>
<dbReference type="SMART" id="SM00944">
    <property type="entry name" value="Pro-kuma_activ"/>
    <property type="match status" value="1"/>
</dbReference>
<keyword evidence="13" id="KW-0865">Zymogen</keyword>
<evidence type="ECO:0000256" key="1">
    <source>
        <dbReference type="ARBA" id="ARBA00001910"/>
    </source>
</evidence>
<keyword evidence="6 15" id="KW-0645">Protease</keyword>
<dbReference type="EMBL" id="KZ826197">
    <property type="protein sequence ID" value="PYH87644.1"/>
    <property type="molecule type" value="Genomic_DNA"/>
</dbReference>
<evidence type="ECO:0000256" key="6">
    <source>
        <dbReference type="ARBA" id="ARBA00022670"/>
    </source>
</evidence>
<keyword evidence="9 15" id="KW-0378">Hydrolase</keyword>
<dbReference type="InterPro" id="IPR050819">
    <property type="entry name" value="Tripeptidyl-peptidase_I"/>
</dbReference>
<dbReference type="InterPro" id="IPR023828">
    <property type="entry name" value="Peptidase_S8_Ser-AS"/>
</dbReference>
<proteinExistence type="predicted"/>
<gene>
    <name evidence="18" type="ORF">BO71DRAFT_489405</name>
</gene>
<feature type="signal peptide" evidence="16">
    <location>
        <begin position="1"/>
        <end position="20"/>
    </location>
</feature>
<dbReference type="SUPFAM" id="SSF52743">
    <property type="entry name" value="Subtilisin-like"/>
    <property type="match status" value="1"/>
</dbReference>
<evidence type="ECO:0000259" key="17">
    <source>
        <dbReference type="PROSITE" id="PS51695"/>
    </source>
</evidence>
<protein>
    <recommendedName>
        <fullName evidence="4">tripeptidyl-peptidase II</fullName>
        <ecNumber evidence="4">3.4.14.10</ecNumber>
    </recommendedName>
</protein>
<evidence type="ECO:0000256" key="7">
    <source>
        <dbReference type="ARBA" id="ARBA00022723"/>
    </source>
</evidence>
<dbReference type="PROSITE" id="PS00138">
    <property type="entry name" value="SUBTILASE_SER"/>
    <property type="match status" value="1"/>
</dbReference>
<dbReference type="CDD" id="cd04056">
    <property type="entry name" value="Peptidases_S53"/>
    <property type="match status" value="1"/>
</dbReference>
<dbReference type="InterPro" id="IPR000209">
    <property type="entry name" value="Peptidase_S8/S53_dom"/>
</dbReference>
<evidence type="ECO:0000256" key="8">
    <source>
        <dbReference type="ARBA" id="ARBA00022729"/>
    </source>
</evidence>
<evidence type="ECO:0000256" key="16">
    <source>
        <dbReference type="SAM" id="SignalP"/>
    </source>
</evidence>